<protein>
    <submittedName>
        <fullName evidence="1">Uncharacterized protein</fullName>
    </submittedName>
</protein>
<gene>
    <name evidence="1" type="ORF">EJB19_08600</name>
</gene>
<dbReference type="EMBL" id="RWGX01000004">
    <property type="protein sequence ID" value="RVU88227.1"/>
    <property type="molecule type" value="Genomic_DNA"/>
</dbReference>
<dbReference type="RefSeq" id="WP_127822099.1">
    <property type="nucleotide sequence ID" value="NZ_RWGX02000012.1"/>
</dbReference>
<evidence type="ECO:0000313" key="1">
    <source>
        <dbReference type="EMBL" id="RVU88227.1"/>
    </source>
</evidence>
<comment type="caution">
    <text evidence="1">The sequence shown here is derived from an EMBL/GenBank/DDBJ whole genome shotgun (WGS) entry which is preliminary data.</text>
</comment>
<organism evidence="1">
    <name type="scientific">Flavobacterium columnare</name>
    <dbReference type="NCBI Taxonomy" id="996"/>
    <lineage>
        <taxon>Bacteria</taxon>
        <taxon>Pseudomonadati</taxon>
        <taxon>Bacteroidota</taxon>
        <taxon>Flavobacteriia</taxon>
        <taxon>Flavobacteriales</taxon>
        <taxon>Flavobacteriaceae</taxon>
        <taxon>Flavobacterium</taxon>
    </lineage>
</organism>
<proteinExistence type="predicted"/>
<accession>A0AA94JNC5</accession>
<name>A0AA94JNC5_9FLAO</name>
<reference evidence="1" key="1">
    <citation type="submission" date="2018-12" db="EMBL/GenBank/DDBJ databases">
        <title>Draft genome sequence of Flaovobacterium columnare BGFS27 isolated from channel catfish in Alabama.</title>
        <authorList>
            <person name="Cai W."/>
            <person name="Arias C."/>
        </authorList>
    </citation>
    <scope>NUCLEOTIDE SEQUENCE [LARGE SCALE GENOMIC DNA]</scope>
    <source>
        <strain evidence="1">BGFS27</strain>
    </source>
</reference>
<sequence>MRLNKLLLFLAFLFFINIYAQPSTKKYYFYGNIYVLDNNKKLQFITKDSTHLFSKTAQMELSIVQTEIDTPKNNKPLMFENRVHKFIKIRSIKSEYWNEQKIGVFKLIFKIEKNSKIMLIHFNFSNSKKDTKLEKFVINFKEGEYEVTDSQKPELIFVK</sequence>
<dbReference type="AlphaFoldDB" id="A0AA94JNC5"/>